<evidence type="ECO:0000313" key="2">
    <source>
        <dbReference type="Proteomes" id="UP001212997"/>
    </source>
</evidence>
<keyword evidence="2" id="KW-1185">Reference proteome</keyword>
<sequence>MSLPYVGDSILVRNKSNHDIQCFCSKYSNNDGSEAWFNLRPDYERWNRNGWDLVAFKNSGDTQRAGVYINARGKTTYITFHSFDKIDVQPSE</sequence>
<dbReference type="AlphaFoldDB" id="A0AAD5VAY4"/>
<dbReference type="Proteomes" id="UP001212997">
    <property type="component" value="Unassembled WGS sequence"/>
</dbReference>
<gene>
    <name evidence="1" type="ORF">NLI96_g1183</name>
</gene>
<comment type="caution">
    <text evidence="1">The sequence shown here is derived from an EMBL/GenBank/DDBJ whole genome shotgun (WGS) entry which is preliminary data.</text>
</comment>
<organism evidence="1 2">
    <name type="scientific">Meripilus lineatus</name>
    <dbReference type="NCBI Taxonomy" id="2056292"/>
    <lineage>
        <taxon>Eukaryota</taxon>
        <taxon>Fungi</taxon>
        <taxon>Dikarya</taxon>
        <taxon>Basidiomycota</taxon>
        <taxon>Agaricomycotina</taxon>
        <taxon>Agaricomycetes</taxon>
        <taxon>Polyporales</taxon>
        <taxon>Meripilaceae</taxon>
        <taxon>Meripilus</taxon>
    </lineage>
</organism>
<proteinExistence type="predicted"/>
<evidence type="ECO:0000313" key="1">
    <source>
        <dbReference type="EMBL" id="KAJ3490771.1"/>
    </source>
</evidence>
<protein>
    <submittedName>
        <fullName evidence="1">Uncharacterized protein</fullName>
    </submittedName>
</protein>
<name>A0AAD5VAY4_9APHY</name>
<reference evidence="1" key="1">
    <citation type="submission" date="2022-07" db="EMBL/GenBank/DDBJ databases">
        <title>Genome Sequence of Physisporinus lineatus.</title>
        <authorList>
            <person name="Buettner E."/>
        </authorList>
    </citation>
    <scope>NUCLEOTIDE SEQUENCE</scope>
    <source>
        <strain evidence="1">VT162</strain>
    </source>
</reference>
<accession>A0AAD5VAY4</accession>
<dbReference type="EMBL" id="JANAWD010000022">
    <property type="protein sequence ID" value="KAJ3490771.1"/>
    <property type="molecule type" value="Genomic_DNA"/>
</dbReference>